<name>A0A7S3EFK8_9RHOD</name>
<protein>
    <submittedName>
        <fullName evidence="1">Uncharacterized protein</fullName>
    </submittedName>
</protein>
<dbReference type="AlphaFoldDB" id="A0A7S3EFK8"/>
<proteinExistence type="predicted"/>
<accession>A0A7S3EFK8</accession>
<organism evidence="1">
    <name type="scientific">Rhodosorus marinus</name>
    <dbReference type="NCBI Taxonomy" id="101924"/>
    <lineage>
        <taxon>Eukaryota</taxon>
        <taxon>Rhodophyta</taxon>
        <taxon>Stylonematophyceae</taxon>
        <taxon>Stylonematales</taxon>
        <taxon>Stylonemataceae</taxon>
        <taxon>Rhodosorus</taxon>
    </lineage>
</organism>
<dbReference type="EMBL" id="HBHW01020415">
    <property type="protein sequence ID" value="CAE0047885.1"/>
    <property type="molecule type" value="Transcribed_RNA"/>
</dbReference>
<reference evidence="1" key="1">
    <citation type="submission" date="2021-01" db="EMBL/GenBank/DDBJ databases">
        <authorList>
            <person name="Corre E."/>
            <person name="Pelletier E."/>
            <person name="Niang G."/>
            <person name="Scheremetjew M."/>
            <person name="Finn R."/>
            <person name="Kale V."/>
            <person name="Holt S."/>
            <person name="Cochrane G."/>
            <person name="Meng A."/>
            <person name="Brown T."/>
            <person name="Cohen L."/>
        </authorList>
    </citation>
    <scope>NUCLEOTIDE SEQUENCE</scope>
    <source>
        <strain evidence="1">CCMP 769</strain>
    </source>
</reference>
<gene>
    <name evidence="1" type="ORF">RMAR00112_LOCUS15866</name>
</gene>
<sequence>MTVSVHVYSSARGKLSQVGKSELEVSHQAPVDDLIRTLSEKYVQFAKSAEALRLFQSGILIKEENYRDAVDERNPYRAVFVERKNKTHVDELKPFVGLTTGGAQVRSTRRSFEGNEVMALTAFLLDRLRSEGSTLQTPFVWLSSVPYKLRR</sequence>
<evidence type="ECO:0000313" key="1">
    <source>
        <dbReference type="EMBL" id="CAE0047885.1"/>
    </source>
</evidence>